<accession>A0ABT3T651</accession>
<dbReference type="EMBL" id="SHNO01000001">
    <property type="protein sequence ID" value="MCX2977763.1"/>
    <property type="molecule type" value="Genomic_DNA"/>
</dbReference>
<dbReference type="Proteomes" id="UP001143304">
    <property type="component" value="Unassembled WGS sequence"/>
</dbReference>
<name>A0ABT3T651_9GAMM</name>
<dbReference type="SUPFAM" id="SSF50341">
    <property type="entry name" value="CheW-like"/>
    <property type="match status" value="1"/>
</dbReference>
<reference evidence="1" key="1">
    <citation type="submission" date="2019-02" db="EMBL/GenBank/DDBJ databases">
        <authorList>
            <person name="Li S.-H."/>
        </authorList>
    </citation>
    <scope>NUCLEOTIDE SEQUENCE</scope>
    <source>
        <strain evidence="1">IMCC11814</strain>
    </source>
</reference>
<evidence type="ECO:0000313" key="2">
    <source>
        <dbReference type="Proteomes" id="UP001143304"/>
    </source>
</evidence>
<comment type="caution">
    <text evidence="1">The sequence shown here is derived from an EMBL/GenBank/DDBJ whole genome shotgun (WGS) entry which is preliminary data.</text>
</comment>
<sequence length="145" mass="15861">MTQDTTTWCVLIPCCTEETWAVPQQCLGEIVTVQSESDAPPAELDWRGQSVPVFDLGAVSGPAWREPRRGSGLVAIFVGLKGEACEYWGIPVRGKGLRMVSLAEDDVEDTPVPEGVNARAAFKFEGETYQVPDLECFQKQVVASR</sequence>
<dbReference type="InterPro" id="IPR036061">
    <property type="entry name" value="CheW-like_dom_sf"/>
</dbReference>
<proteinExistence type="predicted"/>
<dbReference type="RefSeq" id="WP_279249470.1">
    <property type="nucleotide sequence ID" value="NZ_SHNO01000001.1"/>
</dbReference>
<organism evidence="1 2">
    <name type="scientific">Candidatus Marimicrobium litorale</name>
    <dbReference type="NCBI Taxonomy" id="2518991"/>
    <lineage>
        <taxon>Bacteria</taxon>
        <taxon>Pseudomonadati</taxon>
        <taxon>Pseudomonadota</taxon>
        <taxon>Gammaproteobacteria</taxon>
        <taxon>Cellvibrionales</taxon>
        <taxon>Halieaceae</taxon>
        <taxon>Marimicrobium</taxon>
    </lineage>
</organism>
<gene>
    <name evidence="1" type="ORF">EYC82_10405</name>
</gene>
<protein>
    <recommendedName>
        <fullName evidence="3">CheW-like domain-containing protein</fullName>
    </recommendedName>
</protein>
<evidence type="ECO:0000313" key="1">
    <source>
        <dbReference type="EMBL" id="MCX2977763.1"/>
    </source>
</evidence>
<keyword evidence="2" id="KW-1185">Reference proteome</keyword>
<evidence type="ECO:0008006" key="3">
    <source>
        <dbReference type="Google" id="ProtNLM"/>
    </source>
</evidence>